<evidence type="ECO:0000313" key="3">
    <source>
        <dbReference type="EMBL" id="CAH8353206.1"/>
    </source>
</evidence>
<keyword evidence="4" id="KW-1185">Reference proteome</keyword>
<sequence length="182" mass="21719">MHGSSYFQITPCQGFLMYINITKVHRSLEDKLCLWRLMSQGYWQVISEISPDFILTGGFDYLPLTINLLDARTAYFWSMKRERLVYFNLNNGEYVIHKMMKDGSNGQITYTHSPVKDPRARIYLKISRYMGVILEQAYLLPFFLPQWLYWIRKNTVRIKQPTTTKKRERDFRLLCLQPLMIA</sequence>
<accession>A0ABC8K4X5</accession>
<dbReference type="AlphaFoldDB" id="A0ABC8K4X5"/>
<keyword evidence="1" id="KW-1133">Transmembrane helix</keyword>
<evidence type="ECO:0000259" key="2">
    <source>
        <dbReference type="Pfam" id="PF24750"/>
    </source>
</evidence>
<evidence type="ECO:0000256" key="1">
    <source>
        <dbReference type="SAM" id="Phobius"/>
    </source>
</evidence>
<feature type="transmembrane region" description="Helical" evidence="1">
    <location>
        <begin position="129"/>
        <end position="150"/>
    </location>
</feature>
<gene>
    <name evidence="3" type="ORF">ERUC_LOCUS18961</name>
</gene>
<name>A0ABC8K4X5_ERUVS</name>
<evidence type="ECO:0000313" key="4">
    <source>
        <dbReference type="Proteomes" id="UP001642260"/>
    </source>
</evidence>
<feature type="domain" description="F-box protein At3g26010-like beta-propeller" evidence="2">
    <location>
        <begin position="9"/>
        <end position="149"/>
    </location>
</feature>
<protein>
    <recommendedName>
        <fullName evidence="2">F-box protein At3g26010-like beta-propeller domain-containing protein</fullName>
    </recommendedName>
</protein>
<proteinExistence type="predicted"/>
<organism evidence="3 4">
    <name type="scientific">Eruca vesicaria subsp. sativa</name>
    <name type="common">Garden rocket</name>
    <name type="synonym">Eruca sativa</name>
    <dbReference type="NCBI Taxonomy" id="29727"/>
    <lineage>
        <taxon>Eukaryota</taxon>
        <taxon>Viridiplantae</taxon>
        <taxon>Streptophyta</taxon>
        <taxon>Embryophyta</taxon>
        <taxon>Tracheophyta</taxon>
        <taxon>Spermatophyta</taxon>
        <taxon>Magnoliopsida</taxon>
        <taxon>eudicotyledons</taxon>
        <taxon>Gunneridae</taxon>
        <taxon>Pentapetalae</taxon>
        <taxon>rosids</taxon>
        <taxon>malvids</taxon>
        <taxon>Brassicales</taxon>
        <taxon>Brassicaceae</taxon>
        <taxon>Brassiceae</taxon>
        <taxon>Eruca</taxon>
    </lineage>
</organism>
<keyword evidence="1" id="KW-0812">Transmembrane</keyword>
<dbReference type="InterPro" id="IPR056592">
    <property type="entry name" value="Beta-prop_At3g26010-like"/>
</dbReference>
<keyword evidence="1" id="KW-0472">Membrane</keyword>
<reference evidence="3 4" key="1">
    <citation type="submission" date="2022-03" db="EMBL/GenBank/DDBJ databases">
        <authorList>
            <person name="Macdonald S."/>
            <person name="Ahmed S."/>
            <person name="Newling K."/>
        </authorList>
    </citation>
    <scope>NUCLEOTIDE SEQUENCE [LARGE SCALE GENOMIC DNA]</scope>
</reference>
<comment type="caution">
    <text evidence="3">The sequence shown here is derived from an EMBL/GenBank/DDBJ whole genome shotgun (WGS) entry which is preliminary data.</text>
</comment>
<dbReference type="Pfam" id="PF24750">
    <property type="entry name" value="b-prop_At3g26010-like"/>
    <property type="match status" value="1"/>
</dbReference>
<dbReference type="EMBL" id="CAKOAT010179044">
    <property type="protein sequence ID" value="CAH8353206.1"/>
    <property type="molecule type" value="Genomic_DNA"/>
</dbReference>
<dbReference type="Proteomes" id="UP001642260">
    <property type="component" value="Unassembled WGS sequence"/>
</dbReference>